<dbReference type="EMBL" id="KK116322">
    <property type="protein sequence ID" value="KFM67427.1"/>
    <property type="molecule type" value="Genomic_DNA"/>
</dbReference>
<sequence length="113" mass="12533">MLADGVVEELRSLLKKHSGRDGDIRMQHAVLSALRNLAIPVQNKAEMVKLGVVDNLVEMMNVETFPVVFKLLGTLRMLLDKQEGVAIKVGENLDFVKRLVGWCNVEDHPGVKG</sequence>
<feature type="non-terminal residue" evidence="1">
    <location>
        <position position="113"/>
    </location>
</feature>
<dbReference type="Gene3D" id="1.25.10.10">
    <property type="entry name" value="Leucine-rich Repeat Variant"/>
    <property type="match status" value="1"/>
</dbReference>
<proteinExistence type="predicted"/>
<accession>A0A087TQN8</accession>
<dbReference type="AlphaFoldDB" id="A0A087TQN8"/>
<dbReference type="PANTHER" id="PTHR10957">
    <property type="entry name" value="RAP1 GTPASE-GDP DISSOCIATION STIMULATOR 1"/>
    <property type="match status" value="1"/>
</dbReference>
<keyword evidence="2" id="KW-1185">Reference proteome</keyword>
<reference evidence="1 2" key="1">
    <citation type="submission" date="2013-11" db="EMBL/GenBank/DDBJ databases">
        <title>Genome sequencing of Stegodyphus mimosarum.</title>
        <authorList>
            <person name="Bechsgaard J."/>
        </authorList>
    </citation>
    <scope>NUCLEOTIDE SEQUENCE [LARGE SCALE GENOMIC DNA]</scope>
</reference>
<protein>
    <submittedName>
        <fullName evidence="1">Rap1 GTPase-GDP dissociation stimulator 1</fullName>
    </submittedName>
</protein>
<dbReference type="InterPro" id="IPR011989">
    <property type="entry name" value="ARM-like"/>
</dbReference>
<dbReference type="STRING" id="407821.A0A087TQN8"/>
<dbReference type="InterPro" id="IPR016024">
    <property type="entry name" value="ARM-type_fold"/>
</dbReference>
<organism evidence="1 2">
    <name type="scientific">Stegodyphus mimosarum</name>
    <name type="common">African social velvet spider</name>
    <dbReference type="NCBI Taxonomy" id="407821"/>
    <lineage>
        <taxon>Eukaryota</taxon>
        <taxon>Metazoa</taxon>
        <taxon>Ecdysozoa</taxon>
        <taxon>Arthropoda</taxon>
        <taxon>Chelicerata</taxon>
        <taxon>Arachnida</taxon>
        <taxon>Araneae</taxon>
        <taxon>Araneomorphae</taxon>
        <taxon>Entelegynae</taxon>
        <taxon>Eresoidea</taxon>
        <taxon>Eresidae</taxon>
        <taxon>Stegodyphus</taxon>
    </lineage>
</organism>
<evidence type="ECO:0000313" key="1">
    <source>
        <dbReference type="EMBL" id="KFM67427.1"/>
    </source>
</evidence>
<dbReference type="SUPFAM" id="SSF48371">
    <property type="entry name" value="ARM repeat"/>
    <property type="match status" value="1"/>
</dbReference>
<dbReference type="InterPro" id="IPR040144">
    <property type="entry name" value="RAP1GDS1"/>
</dbReference>
<dbReference type="OrthoDB" id="26149at2759"/>
<evidence type="ECO:0000313" key="2">
    <source>
        <dbReference type="Proteomes" id="UP000054359"/>
    </source>
</evidence>
<name>A0A087TQN8_STEMI</name>
<gene>
    <name evidence="1" type="ORF">X975_01171</name>
</gene>
<dbReference type="Proteomes" id="UP000054359">
    <property type="component" value="Unassembled WGS sequence"/>
</dbReference>
<dbReference type="GO" id="GO:0005085">
    <property type="term" value="F:guanyl-nucleotide exchange factor activity"/>
    <property type="evidence" value="ECO:0007669"/>
    <property type="project" value="InterPro"/>
</dbReference>